<dbReference type="EMBL" id="LFBV01000008">
    <property type="protein sequence ID" value="OKH92111.1"/>
    <property type="molecule type" value="Genomic_DNA"/>
</dbReference>
<feature type="region of interest" description="Disordered" evidence="1">
    <location>
        <begin position="112"/>
        <end position="144"/>
    </location>
</feature>
<reference evidence="3 4" key="1">
    <citation type="submission" date="2015-06" db="EMBL/GenBank/DDBJ databases">
        <title>Cloning and characterization of the uncialamcin biosynthetic gene cluster.</title>
        <authorList>
            <person name="Yan X."/>
            <person name="Huang T."/>
            <person name="Ge H."/>
            <person name="Shen B."/>
        </authorList>
    </citation>
    <scope>NUCLEOTIDE SEQUENCE [LARGE SCALE GENOMIC DNA]</scope>
    <source>
        <strain evidence="3 4">DCA2648</strain>
    </source>
</reference>
<dbReference type="AlphaFoldDB" id="A0A1Q4V2S9"/>
<dbReference type="STRING" id="1048205.AB852_27930"/>
<accession>A0A1Q4V2S9</accession>
<dbReference type="Pfam" id="PF14062">
    <property type="entry name" value="DUF4253"/>
    <property type="match status" value="1"/>
</dbReference>
<proteinExistence type="predicted"/>
<evidence type="ECO:0000313" key="3">
    <source>
        <dbReference type="EMBL" id="OKH92111.1"/>
    </source>
</evidence>
<feature type="domain" description="DUF4253" evidence="2">
    <location>
        <begin position="165"/>
        <end position="275"/>
    </location>
</feature>
<comment type="caution">
    <text evidence="3">The sequence shown here is derived from an EMBL/GenBank/DDBJ whole genome shotgun (WGS) entry which is preliminary data.</text>
</comment>
<evidence type="ECO:0000313" key="4">
    <source>
        <dbReference type="Proteomes" id="UP000186455"/>
    </source>
</evidence>
<organism evidence="3 4">
    <name type="scientific">Streptomyces uncialis</name>
    <dbReference type="NCBI Taxonomy" id="1048205"/>
    <lineage>
        <taxon>Bacteria</taxon>
        <taxon>Bacillati</taxon>
        <taxon>Actinomycetota</taxon>
        <taxon>Actinomycetes</taxon>
        <taxon>Kitasatosporales</taxon>
        <taxon>Streptomycetaceae</taxon>
        <taxon>Streptomyces</taxon>
    </lineage>
</organism>
<name>A0A1Q4V2S9_9ACTN</name>
<evidence type="ECO:0000256" key="1">
    <source>
        <dbReference type="SAM" id="MobiDB-lite"/>
    </source>
</evidence>
<keyword evidence="4" id="KW-1185">Reference proteome</keyword>
<evidence type="ECO:0000259" key="2">
    <source>
        <dbReference type="Pfam" id="PF14062"/>
    </source>
</evidence>
<dbReference type="RefSeq" id="WP_073793043.1">
    <property type="nucleotide sequence ID" value="NZ_LFBV01000008.1"/>
</dbReference>
<protein>
    <recommendedName>
        <fullName evidence="2">DUF4253 domain-containing protein</fullName>
    </recommendedName>
</protein>
<dbReference type="Proteomes" id="UP000186455">
    <property type="component" value="Unassembled WGS sequence"/>
</dbReference>
<sequence length="275" mass="29820">MASLPNALPRLQDDPTGRAFGLELPPGALVDTVHEGSWHEPLLWLSAEPVGFGDWGRASAARRAVGLLPVLIADPDGKGADPAEWGLMPDRMSYPGDHDADDVLAEYWAGLAEDGPGESGTGSREEPPWRGLAAGSDEFPEDPDSAAEEFADMISDGDGWLGQPRLALVPARRSADIPAVIGWSGPLNHDNDVARLCAVMRSWEDRFGTRIVALTYDQLVISAAAPPRTQEAAEALAAEHFAFCPDNLHQSDTPGIAQYARERLLDQYVWSFWWD</sequence>
<dbReference type="InterPro" id="IPR025349">
    <property type="entry name" value="DUF4253"/>
</dbReference>
<gene>
    <name evidence="3" type="ORF">AB852_27930</name>
</gene>